<protein>
    <submittedName>
        <fullName evidence="2">Uncharacterized protein</fullName>
    </submittedName>
</protein>
<evidence type="ECO:0000256" key="1">
    <source>
        <dbReference type="SAM" id="Phobius"/>
    </source>
</evidence>
<proteinExistence type="predicted"/>
<sequence length="117" mass="13155">MMMVLVGAVGGGVLIIMLIVVIILICHHRRKNKKLKKELTLKKEEINTLSRQASFRRVNSVSIDTREIEESIPLRVEGTLRNSLSSLRVSLHFIVNLHARPGPGTEALLSRCRTAKF</sequence>
<keyword evidence="3" id="KW-1185">Reference proteome</keyword>
<comment type="caution">
    <text evidence="2">The sequence shown here is derived from an EMBL/GenBank/DDBJ whole genome shotgun (WGS) entry which is preliminary data.</text>
</comment>
<keyword evidence="1" id="KW-1133">Transmembrane helix</keyword>
<accession>A0ABU7CBQ4</accession>
<feature type="transmembrane region" description="Helical" evidence="1">
    <location>
        <begin position="6"/>
        <end position="26"/>
    </location>
</feature>
<name>A0ABU7CBQ4_9TELE</name>
<organism evidence="2 3">
    <name type="scientific">Ataeniobius toweri</name>
    <dbReference type="NCBI Taxonomy" id="208326"/>
    <lineage>
        <taxon>Eukaryota</taxon>
        <taxon>Metazoa</taxon>
        <taxon>Chordata</taxon>
        <taxon>Craniata</taxon>
        <taxon>Vertebrata</taxon>
        <taxon>Euteleostomi</taxon>
        <taxon>Actinopterygii</taxon>
        <taxon>Neopterygii</taxon>
        <taxon>Teleostei</taxon>
        <taxon>Neoteleostei</taxon>
        <taxon>Acanthomorphata</taxon>
        <taxon>Ovalentaria</taxon>
        <taxon>Atherinomorphae</taxon>
        <taxon>Cyprinodontiformes</taxon>
        <taxon>Goodeidae</taxon>
        <taxon>Ataeniobius</taxon>
    </lineage>
</organism>
<dbReference type="Proteomes" id="UP001345963">
    <property type="component" value="Unassembled WGS sequence"/>
</dbReference>
<gene>
    <name evidence="2" type="ORF">ATANTOWER_019098</name>
</gene>
<keyword evidence="1" id="KW-0472">Membrane</keyword>
<evidence type="ECO:0000313" key="3">
    <source>
        <dbReference type="Proteomes" id="UP001345963"/>
    </source>
</evidence>
<dbReference type="EMBL" id="JAHUTI010082667">
    <property type="protein sequence ID" value="MED6259229.1"/>
    <property type="molecule type" value="Genomic_DNA"/>
</dbReference>
<keyword evidence="1" id="KW-0812">Transmembrane</keyword>
<reference evidence="2 3" key="1">
    <citation type="submission" date="2021-07" db="EMBL/GenBank/DDBJ databases">
        <authorList>
            <person name="Palmer J.M."/>
        </authorList>
    </citation>
    <scope>NUCLEOTIDE SEQUENCE [LARGE SCALE GENOMIC DNA]</scope>
    <source>
        <strain evidence="2 3">AT_MEX2019</strain>
        <tissue evidence="2">Muscle</tissue>
    </source>
</reference>
<evidence type="ECO:0000313" key="2">
    <source>
        <dbReference type="EMBL" id="MED6259229.1"/>
    </source>
</evidence>